<dbReference type="Gene3D" id="3.40.50.150">
    <property type="entry name" value="Vaccinia Virus protein VP39"/>
    <property type="match status" value="1"/>
</dbReference>
<evidence type="ECO:0000313" key="3">
    <source>
        <dbReference type="Proteomes" id="UP000627205"/>
    </source>
</evidence>
<proteinExistence type="predicted"/>
<dbReference type="CDD" id="cd02440">
    <property type="entry name" value="AdoMet_MTases"/>
    <property type="match status" value="1"/>
</dbReference>
<feature type="domain" description="Methyltransferase type 11" evidence="1">
    <location>
        <begin position="42"/>
        <end position="137"/>
    </location>
</feature>
<keyword evidence="2" id="KW-0489">Methyltransferase</keyword>
<dbReference type="RefSeq" id="WP_188418859.1">
    <property type="nucleotide sequence ID" value="NZ_BMDP01000001.1"/>
</dbReference>
<protein>
    <submittedName>
        <fullName evidence="2">Phospholipid methyltransferase</fullName>
    </submittedName>
</protein>
<sequence>MSHAPGWYERHVLPYLLDVACGMAPIARQRELIVPQAAGQVLEIGIGTGLNLAFYDRERIEKLTGVDPAAQMHALARRRSRRADLPVELLPLSAERLPLPDASIDCIVCTYTLCSIPDPLAALHEMRRVLRPGGRLLYAEHGLAPDAHVARHQARLEPYWSKIAGGCHLTRDVPSLLRQAGFAVNGESAYIAWPRSLSYNYWGEATVS</sequence>
<dbReference type="PANTHER" id="PTHR45036">
    <property type="entry name" value="METHYLTRANSFERASE LIKE 7B"/>
    <property type="match status" value="1"/>
</dbReference>
<gene>
    <name evidence="2" type="primary">pmtA</name>
    <name evidence="2" type="ORF">GCM10011430_00050</name>
</gene>
<dbReference type="GO" id="GO:0008757">
    <property type="term" value="F:S-adenosylmethionine-dependent methyltransferase activity"/>
    <property type="evidence" value="ECO:0007669"/>
    <property type="project" value="InterPro"/>
</dbReference>
<dbReference type="Proteomes" id="UP000627205">
    <property type="component" value="Unassembled WGS sequence"/>
</dbReference>
<dbReference type="InterPro" id="IPR013216">
    <property type="entry name" value="Methyltransf_11"/>
</dbReference>
<dbReference type="AlphaFoldDB" id="A0A8J3F4R2"/>
<reference evidence="2" key="1">
    <citation type="journal article" date="2014" name="Int. J. Syst. Evol. Microbiol.">
        <title>Complete genome sequence of Corynebacterium casei LMG S-19264T (=DSM 44701T), isolated from a smear-ripened cheese.</title>
        <authorList>
            <consortium name="US DOE Joint Genome Institute (JGI-PGF)"/>
            <person name="Walter F."/>
            <person name="Albersmeier A."/>
            <person name="Kalinowski J."/>
            <person name="Ruckert C."/>
        </authorList>
    </citation>
    <scope>NUCLEOTIDE SEQUENCE</scope>
    <source>
        <strain evidence="2">CCM 7664</strain>
    </source>
</reference>
<dbReference type="InterPro" id="IPR052356">
    <property type="entry name" value="Thiol_S-MT"/>
</dbReference>
<accession>A0A8J3F4R2</accession>
<dbReference type="EMBL" id="BMDP01000001">
    <property type="protein sequence ID" value="GGI52831.1"/>
    <property type="molecule type" value="Genomic_DNA"/>
</dbReference>
<comment type="caution">
    <text evidence="2">The sequence shown here is derived from an EMBL/GenBank/DDBJ whole genome shotgun (WGS) entry which is preliminary data.</text>
</comment>
<keyword evidence="3" id="KW-1185">Reference proteome</keyword>
<dbReference type="SUPFAM" id="SSF53335">
    <property type="entry name" value="S-adenosyl-L-methionine-dependent methyltransferases"/>
    <property type="match status" value="1"/>
</dbReference>
<evidence type="ECO:0000259" key="1">
    <source>
        <dbReference type="Pfam" id="PF08241"/>
    </source>
</evidence>
<dbReference type="PANTHER" id="PTHR45036:SF1">
    <property type="entry name" value="METHYLTRANSFERASE LIKE 7A"/>
    <property type="match status" value="1"/>
</dbReference>
<reference evidence="2" key="2">
    <citation type="submission" date="2020-09" db="EMBL/GenBank/DDBJ databases">
        <authorList>
            <person name="Sun Q."/>
            <person name="Sedlacek I."/>
        </authorList>
    </citation>
    <scope>NUCLEOTIDE SEQUENCE</scope>
    <source>
        <strain evidence="2">CCM 7664</strain>
    </source>
</reference>
<evidence type="ECO:0000313" key="2">
    <source>
        <dbReference type="EMBL" id="GGI52831.1"/>
    </source>
</evidence>
<dbReference type="InterPro" id="IPR029063">
    <property type="entry name" value="SAM-dependent_MTases_sf"/>
</dbReference>
<dbReference type="Pfam" id="PF08241">
    <property type="entry name" value="Methyltransf_11"/>
    <property type="match status" value="1"/>
</dbReference>
<name>A0A8J3F4R2_9BURK</name>
<dbReference type="GO" id="GO:0032259">
    <property type="term" value="P:methylation"/>
    <property type="evidence" value="ECO:0007669"/>
    <property type="project" value="UniProtKB-KW"/>
</dbReference>
<organism evidence="2 3">
    <name type="scientific">Oxalicibacterium solurbis</name>
    <dbReference type="NCBI Taxonomy" id="69280"/>
    <lineage>
        <taxon>Bacteria</taxon>
        <taxon>Pseudomonadati</taxon>
        <taxon>Pseudomonadota</taxon>
        <taxon>Betaproteobacteria</taxon>
        <taxon>Burkholderiales</taxon>
        <taxon>Oxalobacteraceae</taxon>
        <taxon>Oxalicibacterium</taxon>
    </lineage>
</organism>
<keyword evidence="2" id="KW-0808">Transferase</keyword>